<name>A0A8K0RHD6_9HYPO</name>
<gene>
    <name evidence="2" type="ORF">BKA59DRAFT_535943</name>
</gene>
<dbReference type="OrthoDB" id="4161186at2759"/>
<proteinExistence type="predicted"/>
<accession>A0A8K0RHD6</accession>
<keyword evidence="3" id="KW-1185">Reference proteome</keyword>
<evidence type="ECO:0000259" key="1">
    <source>
        <dbReference type="Pfam" id="PF20516"/>
    </source>
</evidence>
<evidence type="ECO:0000313" key="2">
    <source>
        <dbReference type="EMBL" id="KAH7230946.1"/>
    </source>
</evidence>
<dbReference type="Pfam" id="PF20516">
    <property type="entry name" value="PDDEXK_12"/>
    <property type="match status" value="1"/>
</dbReference>
<reference evidence="2" key="1">
    <citation type="journal article" date="2021" name="Nat. Commun.">
        <title>Genetic determinants of endophytism in the Arabidopsis root mycobiome.</title>
        <authorList>
            <person name="Mesny F."/>
            <person name="Miyauchi S."/>
            <person name="Thiergart T."/>
            <person name="Pickel B."/>
            <person name="Atanasova L."/>
            <person name="Karlsson M."/>
            <person name="Huettel B."/>
            <person name="Barry K.W."/>
            <person name="Haridas S."/>
            <person name="Chen C."/>
            <person name="Bauer D."/>
            <person name="Andreopoulos W."/>
            <person name="Pangilinan J."/>
            <person name="LaButti K."/>
            <person name="Riley R."/>
            <person name="Lipzen A."/>
            <person name="Clum A."/>
            <person name="Drula E."/>
            <person name="Henrissat B."/>
            <person name="Kohler A."/>
            <person name="Grigoriev I.V."/>
            <person name="Martin F.M."/>
            <person name="Hacquard S."/>
        </authorList>
    </citation>
    <scope>NUCLEOTIDE SEQUENCE</scope>
    <source>
        <strain evidence="2">MPI-SDFR-AT-0068</strain>
    </source>
</reference>
<dbReference type="EMBL" id="JAGPXF010000009">
    <property type="protein sequence ID" value="KAH7230946.1"/>
    <property type="molecule type" value="Genomic_DNA"/>
</dbReference>
<dbReference type="Proteomes" id="UP000813427">
    <property type="component" value="Unassembled WGS sequence"/>
</dbReference>
<comment type="caution">
    <text evidence="2">The sequence shown here is derived from an EMBL/GenBank/DDBJ whole genome shotgun (WGS) entry which is preliminary data.</text>
</comment>
<evidence type="ECO:0000313" key="3">
    <source>
        <dbReference type="Proteomes" id="UP000813427"/>
    </source>
</evidence>
<sequence length="103" mass="11378">MWLNVGGAYELKIGPSATIVPGFKPQNAPSQMVDFCIVVRPQEDTPAQAIIDDLCNYRPDKTINHTDWSNLSKDPIAISIETKKHGENWTKAVALRAMAKSVL</sequence>
<dbReference type="InterPro" id="IPR046797">
    <property type="entry name" value="PDDEXK_12"/>
</dbReference>
<organism evidence="2 3">
    <name type="scientific">Fusarium tricinctum</name>
    <dbReference type="NCBI Taxonomy" id="61284"/>
    <lineage>
        <taxon>Eukaryota</taxon>
        <taxon>Fungi</taxon>
        <taxon>Dikarya</taxon>
        <taxon>Ascomycota</taxon>
        <taxon>Pezizomycotina</taxon>
        <taxon>Sordariomycetes</taxon>
        <taxon>Hypocreomycetidae</taxon>
        <taxon>Hypocreales</taxon>
        <taxon>Nectriaceae</taxon>
        <taxon>Fusarium</taxon>
        <taxon>Fusarium tricinctum species complex</taxon>
    </lineage>
</organism>
<protein>
    <recommendedName>
        <fullName evidence="1">PD-(D/E)XK nuclease-like domain-containing protein</fullName>
    </recommendedName>
</protein>
<feature type="domain" description="PD-(D/E)XK nuclease-like" evidence="1">
    <location>
        <begin position="15"/>
        <end position="93"/>
    </location>
</feature>
<dbReference type="AlphaFoldDB" id="A0A8K0RHD6"/>